<gene>
    <name evidence="2" type="ORF">FLO80_19070</name>
</gene>
<feature type="region of interest" description="Disordered" evidence="1">
    <location>
        <begin position="61"/>
        <end position="92"/>
    </location>
</feature>
<accession>A0A5A9YYJ8</accession>
<evidence type="ECO:0000313" key="3">
    <source>
        <dbReference type="Proteomes" id="UP000325291"/>
    </source>
</evidence>
<sequence>MLRDEGVSLGPQRGRQHPPCPVAGDLGQRIIHSFRLTKGDDVCTLLHGVSFLLEVLAGLDTRHDTPPSQTPSPISRHSSRDGNRDRSQKKLS</sequence>
<dbReference type="Proteomes" id="UP000325291">
    <property type="component" value="Unassembled WGS sequence"/>
</dbReference>
<keyword evidence="3" id="KW-1185">Reference proteome</keyword>
<organism evidence="2 3">
    <name type="scientific">Aquicoccus porphyridii</name>
    <dbReference type="NCBI Taxonomy" id="1852029"/>
    <lineage>
        <taxon>Bacteria</taxon>
        <taxon>Pseudomonadati</taxon>
        <taxon>Pseudomonadota</taxon>
        <taxon>Alphaproteobacteria</taxon>
        <taxon>Rhodobacterales</taxon>
        <taxon>Paracoccaceae</taxon>
        <taxon>Aquicoccus</taxon>
    </lineage>
</organism>
<evidence type="ECO:0000313" key="2">
    <source>
        <dbReference type="EMBL" id="KAA0909960.1"/>
    </source>
</evidence>
<dbReference type="AlphaFoldDB" id="A0A5A9YYJ8"/>
<evidence type="ECO:0000256" key="1">
    <source>
        <dbReference type="SAM" id="MobiDB-lite"/>
    </source>
</evidence>
<protein>
    <submittedName>
        <fullName evidence="2">Uncharacterized protein</fullName>
    </submittedName>
</protein>
<feature type="region of interest" description="Disordered" evidence="1">
    <location>
        <begin position="1"/>
        <end position="21"/>
    </location>
</feature>
<reference evidence="2 3" key="1">
    <citation type="submission" date="2019-07" db="EMBL/GenBank/DDBJ databases">
        <title>Aquicoccus porphyridii gen. nov., sp. nov., isolated from a small marine red alga, Porphyridium marinum.</title>
        <authorList>
            <person name="Liu L."/>
        </authorList>
    </citation>
    <scope>NUCLEOTIDE SEQUENCE [LARGE SCALE GENOMIC DNA]</scope>
    <source>
        <strain evidence="2 3">L1 8-17</strain>
    </source>
</reference>
<feature type="compositionally biased region" description="Basic and acidic residues" evidence="1">
    <location>
        <begin position="78"/>
        <end position="92"/>
    </location>
</feature>
<dbReference type="EMBL" id="VINQ01000021">
    <property type="protein sequence ID" value="KAA0909960.1"/>
    <property type="molecule type" value="Genomic_DNA"/>
</dbReference>
<comment type="caution">
    <text evidence="2">The sequence shown here is derived from an EMBL/GenBank/DDBJ whole genome shotgun (WGS) entry which is preliminary data.</text>
</comment>
<name>A0A5A9YYJ8_9RHOB</name>
<proteinExistence type="predicted"/>